<dbReference type="PANTHER" id="PTHR42830:SF2">
    <property type="entry name" value="OSMC_OHR FAMILY PROTEIN"/>
    <property type="match status" value="1"/>
</dbReference>
<dbReference type="PANTHER" id="PTHR42830">
    <property type="entry name" value="OSMOTICALLY INDUCIBLE FAMILY PROTEIN"/>
    <property type="match status" value="1"/>
</dbReference>
<dbReference type="OrthoDB" id="9795405at2"/>
<reference evidence="1 2" key="1">
    <citation type="submission" date="2019-07" db="EMBL/GenBank/DDBJ databases">
        <title>Whole genome shotgun sequence of Segetibacter aerophilus NBRC 106135.</title>
        <authorList>
            <person name="Hosoyama A."/>
            <person name="Uohara A."/>
            <person name="Ohji S."/>
            <person name="Ichikawa N."/>
        </authorList>
    </citation>
    <scope>NUCLEOTIDE SEQUENCE [LARGE SCALE GENOMIC DNA]</scope>
    <source>
        <strain evidence="1 2">NBRC 106135</strain>
    </source>
</reference>
<dbReference type="Proteomes" id="UP000321513">
    <property type="component" value="Unassembled WGS sequence"/>
</dbReference>
<dbReference type="InterPro" id="IPR036102">
    <property type="entry name" value="OsmC/Ohrsf"/>
</dbReference>
<dbReference type="Pfam" id="PF02566">
    <property type="entry name" value="OsmC"/>
    <property type="match status" value="1"/>
</dbReference>
<sequence>MSKQHNYYLQVTWSGNTGRGTETYRSYERSHIVTVEGKPPLECSSDAAFRGDKTKYTPEELLVASLSSCHMLWFLHLCSDAGIVVTGYFDRATGVMVETEDGGGHFTEVKLYPNVTVAEESMVAKANELHKKANELCFIARSVNFPVLHLPTCKAQLLEEAKSGNEF</sequence>
<dbReference type="SUPFAM" id="SSF82784">
    <property type="entry name" value="OsmC-like"/>
    <property type="match status" value="1"/>
</dbReference>
<dbReference type="Gene3D" id="3.30.300.20">
    <property type="match status" value="1"/>
</dbReference>
<dbReference type="RefSeq" id="WP_147204332.1">
    <property type="nucleotide sequence ID" value="NZ_BJYT01000009.1"/>
</dbReference>
<dbReference type="InterPro" id="IPR052707">
    <property type="entry name" value="OsmC_Ohr_Peroxiredoxin"/>
</dbReference>
<accession>A0A512BED9</accession>
<keyword evidence="2" id="KW-1185">Reference proteome</keyword>
<evidence type="ECO:0000313" key="1">
    <source>
        <dbReference type="EMBL" id="GEO10227.1"/>
    </source>
</evidence>
<proteinExistence type="predicted"/>
<comment type="caution">
    <text evidence="1">The sequence shown here is derived from an EMBL/GenBank/DDBJ whole genome shotgun (WGS) entry which is preliminary data.</text>
</comment>
<dbReference type="EMBL" id="BJYT01000009">
    <property type="protein sequence ID" value="GEO10227.1"/>
    <property type="molecule type" value="Genomic_DNA"/>
</dbReference>
<dbReference type="InterPro" id="IPR015946">
    <property type="entry name" value="KH_dom-like_a/b"/>
</dbReference>
<dbReference type="InterPro" id="IPR003718">
    <property type="entry name" value="OsmC/Ohr_fam"/>
</dbReference>
<evidence type="ECO:0000313" key="2">
    <source>
        <dbReference type="Proteomes" id="UP000321513"/>
    </source>
</evidence>
<name>A0A512BED9_9BACT</name>
<organism evidence="1 2">
    <name type="scientific">Segetibacter aerophilus</name>
    <dbReference type="NCBI Taxonomy" id="670293"/>
    <lineage>
        <taxon>Bacteria</taxon>
        <taxon>Pseudomonadati</taxon>
        <taxon>Bacteroidota</taxon>
        <taxon>Chitinophagia</taxon>
        <taxon>Chitinophagales</taxon>
        <taxon>Chitinophagaceae</taxon>
        <taxon>Segetibacter</taxon>
    </lineage>
</organism>
<protein>
    <submittedName>
        <fullName evidence="1">Peroxiredoxin</fullName>
    </submittedName>
</protein>
<dbReference type="AlphaFoldDB" id="A0A512BED9"/>
<gene>
    <name evidence="1" type="ORF">SAE01_27230</name>
</gene>